<sequence length="1455" mass="163945">MPPNNKKKKKPASNPARGFATVSVPSKPKPESIDTPSSTATESKPTPQNEPQPADKEEGPAESSAAQVTPSLQNYSPEELEKHLEEAELQILVDKYSAKCKGDAVRQATKLDTERRVFRQQSVTLGLLDWLPVDIQDRILELADSEEHDYLTSNGRGASAKQDSSEEELLIKLWTLQETLLKLGFAENRVEEALKHILTYFKDTPASASRDVVWNLDETLEWLAKHSDKKDLPSYTQTNSRSQKDAEVTSWMIESEASRSSTPNNTQNGTKQEKPKADWKAAKVAPPISYDSDSSIDPDTMVPEWLDLQTKLYGLQPDLFDRPSKGKKGRGGAASQSDDPETAKVQRKISKIERDVLFERQEAEYIWKDKLEELRKDAAFLRRPVERKKDEPEPEPEPEDPNLTVPSLEEMDEAASLLGDMFQDEPDGSGSILGLPPPDVGAKFTLRDFGKSTGLSPRRVLEETCKARDSSCKVVYQDFSTSSHQNRKAVEVRWSKPQESPFLLKVDSVTHKSNANATFVSMDSVATPNSQQAEGFVSTLALFILFPQNSKEGKAYLRIPAVWRDLWTEFSELKKTQEDEIDKSIVKGLRDLAQDNHGTFEDDVVLLDNFRKRNGTGSKPGSPLKGNIRENYINQDERIREAWNAKASAQSFHKMMPGRMNLPIWSFKDEILSTLDTHQALIICSETGSGKSTQIPSYILEHEMLQGRRCKVYVTEPRRISAISLARRVSEELGESKNDVGTMRSLVGFAVRLESKISSSTRLVYATTGVVVRMLERPDDFQDVTHVVLDEVHERTIDSDFLLVILRRLMQKRPDLKLILMSATLEAQRFSNYLGGVPVLNIPGRTFPVEMKYLEDAVEMTNYRLSEDDANTTVDEDIDETEDSSADNAGGLQASLEKYSKQTRETVAKFDEYRLDYQLIKRLLLQIATNPEMDRYSKAILVFMPGLAEIRRLNDELLAETTFQKGWIVHALHSSIASEDQEKAFNIPPEGMRKIVIATNIAETGITIPDITAVVDAGKEKMMRFDERRQLSRLVESFISRANAKQRRGRAGRVQEGICFHLFTKHRHDKLLAGQQTPEMLRLSLQDLVLRVKICKLGEVEQTLLEALDPPSSKNIRRAIDSLKEVKALTSNESLTPLGSQLAKLPLDVFLGKLIMHGAFFKCLDAAVSIAAILSSKSPFVNTMGSNSQRDAARNSFQRGDSDLLTVYNAYCCWRRARSTPGSNEFSFCRKNFLNPQTLLGIEDVKMQLVVSIADAGLLSLDPSQKTALNRARSGNRNRQFFTIPEEHDINSNNDVVVNSVVAWSFYPKLLTREGKGWRNVSNNQTVTLHPTSINKHADSAVKWLSYYHIMQARNRNLNAHETSAVDDFAIALLCGEAEFKMYSGVISIDSNRIRFALRDWKSMLALKVLNARLRELLATTFKNPHRPLSYKQQQWLEIWQQIFSQAGKRKGLPA</sequence>
<dbReference type="Pfam" id="PF00271">
    <property type="entry name" value="Helicase_C"/>
    <property type="match status" value="1"/>
</dbReference>
<proteinExistence type="predicted"/>
<evidence type="ECO:0000313" key="15">
    <source>
        <dbReference type="EMBL" id="KAJ5088080.1"/>
    </source>
</evidence>
<organism evidence="15 16">
    <name type="scientific">Penicillium angulare</name>
    <dbReference type="NCBI Taxonomy" id="116970"/>
    <lineage>
        <taxon>Eukaryota</taxon>
        <taxon>Fungi</taxon>
        <taxon>Dikarya</taxon>
        <taxon>Ascomycota</taxon>
        <taxon>Pezizomycotina</taxon>
        <taxon>Eurotiomycetes</taxon>
        <taxon>Eurotiomycetidae</taxon>
        <taxon>Eurotiales</taxon>
        <taxon>Aspergillaceae</taxon>
        <taxon>Penicillium</taxon>
    </lineage>
</organism>
<comment type="caution">
    <text evidence="15">The sequence shown here is derived from an EMBL/GenBank/DDBJ whole genome shotgun (WGS) entry which is preliminary data.</text>
</comment>
<feature type="region of interest" description="Disordered" evidence="12">
    <location>
        <begin position="869"/>
        <end position="893"/>
    </location>
</feature>
<dbReference type="PANTHER" id="PTHR18934">
    <property type="entry name" value="ATP-DEPENDENT RNA HELICASE"/>
    <property type="match status" value="1"/>
</dbReference>
<evidence type="ECO:0000256" key="5">
    <source>
        <dbReference type="ARBA" id="ARBA00022741"/>
    </source>
</evidence>
<feature type="compositionally biased region" description="Basic residues" evidence="12">
    <location>
        <begin position="1"/>
        <end position="11"/>
    </location>
</feature>
<dbReference type="Gene3D" id="3.40.50.300">
    <property type="entry name" value="P-loop containing nucleotide triphosphate hydrolases"/>
    <property type="match status" value="2"/>
</dbReference>
<feature type="compositionally biased region" description="Polar residues" evidence="12">
    <location>
        <begin position="34"/>
        <end position="51"/>
    </location>
</feature>
<dbReference type="Pfam" id="PF21010">
    <property type="entry name" value="HA2_C"/>
    <property type="match status" value="1"/>
</dbReference>
<dbReference type="InterPro" id="IPR007502">
    <property type="entry name" value="Helicase-assoc_dom"/>
</dbReference>
<evidence type="ECO:0000256" key="9">
    <source>
        <dbReference type="ARBA" id="ARBA00022884"/>
    </source>
</evidence>
<keyword evidence="8" id="KW-0067">ATP-binding</keyword>
<dbReference type="CDD" id="cd17917">
    <property type="entry name" value="DEXHc_RHA-like"/>
    <property type="match status" value="1"/>
</dbReference>
<dbReference type="FunFam" id="3.40.50.300:FF:000500">
    <property type="entry name" value="ATP-dependent RNA helicase DHX29"/>
    <property type="match status" value="1"/>
</dbReference>
<accession>A0A9W9K0C1</accession>
<evidence type="ECO:0000256" key="1">
    <source>
        <dbReference type="ARBA" id="ARBA00004229"/>
    </source>
</evidence>
<evidence type="ECO:0000256" key="3">
    <source>
        <dbReference type="ARBA" id="ARBA00022528"/>
    </source>
</evidence>
<evidence type="ECO:0000256" key="7">
    <source>
        <dbReference type="ARBA" id="ARBA00022806"/>
    </source>
</evidence>
<keyword evidence="7" id="KW-0347">Helicase</keyword>
<protein>
    <recommendedName>
        <fullName evidence="2">RNA helicase</fullName>
        <ecNumber evidence="2">3.6.4.13</ecNumber>
    </recommendedName>
</protein>
<dbReference type="GO" id="GO:0016787">
    <property type="term" value="F:hydrolase activity"/>
    <property type="evidence" value="ECO:0007669"/>
    <property type="project" value="UniProtKB-KW"/>
</dbReference>
<dbReference type="InterPro" id="IPR027417">
    <property type="entry name" value="P-loop_NTPase"/>
</dbReference>
<evidence type="ECO:0000256" key="12">
    <source>
        <dbReference type="SAM" id="MobiDB-lite"/>
    </source>
</evidence>
<gene>
    <name evidence="15" type="ORF">N7456_011696</name>
</gene>
<feature type="domain" description="Helicase ATP-binding" evidence="13">
    <location>
        <begin position="672"/>
        <end position="843"/>
    </location>
</feature>
<feature type="region of interest" description="Disordered" evidence="12">
    <location>
        <begin position="317"/>
        <end position="347"/>
    </location>
</feature>
<dbReference type="FunFam" id="3.40.50.300:FF:000819">
    <property type="entry name" value="ATP dependent RNA helicase, putative"/>
    <property type="match status" value="1"/>
</dbReference>
<dbReference type="PROSITE" id="PS51192">
    <property type="entry name" value="HELICASE_ATP_BIND_1"/>
    <property type="match status" value="1"/>
</dbReference>
<dbReference type="FunFam" id="1.20.120.1080:FF:000002">
    <property type="entry name" value="Putative ATP-dependent RNA helicase DHX36"/>
    <property type="match status" value="1"/>
</dbReference>
<dbReference type="EMBL" id="JAPQKH010000007">
    <property type="protein sequence ID" value="KAJ5088080.1"/>
    <property type="molecule type" value="Genomic_DNA"/>
</dbReference>
<comment type="subcellular location">
    <subcellularLocation>
        <location evidence="1">Plastid</location>
        <location evidence="1">Chloroplast</location>
    </subcellularLocation>
</comment>
<dbReference type="Gene3D" id="1.20.120.1080">
    <property type="match status" value="1"/>
</dbReference>
<keyword evidence="10" id="KW-0809">Transit peptide</keyword>
<dbReference type="SMART" id="SM00847">
    <property type="entry name" value="HA2"/>
    <property type="match status" value="1"/>
</dbReference>
<keyword evidence="9" id="KW-0694">RNA-binding</keyword>
<keyword evidence="16" id="KW-1185">Reference proteome</keyword>
<keyword evidence="5" id="KW-0547">Nucleotide-binding</keyword>
<reference evidence="15" key="1">
    <citation type="submission" date="2022-11" db="EMBL/GenBank/DDBJ databases">
        <authorList>
            <person name="Petersen C."/>
        </authorList>
    </citation>
    <scope>NUCLEOTIDE SEQUENCE</scope>
    <source>
        <strain evidence="15">IBT 30069</strain>
    </source>
</reference>
<dbReference type="SUPFAM" id="SSF52540">
    <property type="entry name" value="P-loop containing nucleoside triphosphate hydrolases"/>
    <property type="match status" value="1"/>
</dbReference>
<evidence type="ECO:0000313" key="16">
    <source>
        <dbReference type="Proteomes" id="UP001149165"/>
    </source>
</evidence>
<dbReference type="PROSITE" id="PS51194">
    <property type="entry name" value="HELICASE_CTER"/>
    <property type="match status" value="1"/>
</dbReference>
<feature type="region of interest" description="Disordered" evidence="12">
    <location>
        <begin position="385"/>
        <end position="407"/>
    </location>
</feature>
<feature type="region of interest" description="Disordered" evidence="12">
    <location>
        <begin position="1"/>
        <end position="72"/>
    </location>
</feature>
<dbReference type="EC" id="3.6.4.13" evidence="2"/>
<dbReference type="Proteomes" id="UP001149165">
    <property type="component" value="Unassembled WGS sequence"/>
</dbReference>
<evidence type="ECO:0000256" key="10">
    <source>
        <dbReference type="ARBA" id="ARBA00022946"/>
    </source>
</evidence>
<keyword evidence="4" id="KW-0934">Plastid</keyword>
<dbReference type="CDD" id="cd18791">
    <property type="entry name" value="SF2_C_RHA"/>
    <property type="match status" value="1"/>
</dbReference>
<dbReference type="OrthoDB" id="5600252at2759"/>
<dbReference type="SMART" id="SM00490">
    <property type="entry name" value="HELICc"/>
    <property type="match status" value="1"/>
</dbReference>
<evidence type="ECO:0000256" key="2">
    <source>
        <dbReference type="ARBA" id="ARBA00012552"/>
    </source>
</evidence>
<dbReference type="InterPro" id="IPR014001">
    <property type="entry name" value="Helicase_ATP-bd"/>
</dbReference>
<feature type="compositionally biased region" description="Basic and acidic residues" evidence="12">
    <location>
        <begin position="271"/>
        <end position="281"/>
    </location>
</feature>
<dbReference type="GO" id="GO:0003724">
    <property type="term" value="F:RNA helicase activity"/>
    <property type="evidence" value="ECO:0007669"/>
    <property type="project" value="UniProtKB-EC"/>
</dbReference>
<reference evidence="15" key="2">
    <citation type="journal article" date="2023" name="IMA Fungus">
        <title>Comparative genomic study of the Penicillium genus elucidates a diverse pangenome and 15 lateral gene transfer events.</title>
        <authorList>
            <person name="Petersen C."/>
            <person name="Sorensen T."/>
            <person name="Nielsen M.R."/>
            <person name="Sondergaard T.E."/>
            <person name="Sorensen J.L."/>
            <person name="Fitzpatrick D.A."/>
            <person name="Frisvad J.C."/>
            <person name="Nielsen K.L."/>
        </authorList>
    </citation>
    <scope>NUCLEOTIDE SEQUENCE</scope>
    <source>
        <strain evidence="15">IBT 30069</strain>
    </source>
</reference>
<evidence type="ECO:0000259" key="14">
    <source>
        <dbReference type="PROSITE" id="PS51194"/>
    </source>
</evidence>
<feature type="compositionally biased region" description="Polar residues" evidence="12">
    <location>
        <begin position="258"/>
        <end position="270"/>
    </location>
</feature>
<dbReference type="Pfam" id="PF00270">
    <property type="entry name" value="DEAD"/>
    <property type="match status" value="1"/>
</dbReference>
<dbReference type="Pfam" id="PF07717">
    <property type="entry name" value="OB_NTP_bind"/>
    <property type="match status" value="1"/>
</dbReference>
<keyword evidence="6" id="KW-0378">Hydrolase</keyword>
<feature type="region of interest" description="Disordered" evidence="12">
    <location>
        <begin position="255"/>
        <end position="282"/>
    </location>
</feature>
<evidence type="ECO:0000256" key="8">
    <source>
        <dbReference type="ARBA" id="ARBA00022840"/>
    </source>
</evidence>
<evidence type="ECO:0000256" key="11">
    <source>
        <dbReference type="ARBA" id="ARBA00047984"/>
    </source>
</evidence>
<keyword evidence="3" id="KW-0150">Chloroplast</keyword>
<dbReference type="SMART" id="SM00487">
    <property type="entry name" value="DEXDc"/>
    <property type="match status" value="1"/>
</dbReference>
<feature type="domain" description="Helicase C-terminal" evidence="14">
    <location>
        <begin position="919"/>
        <end position="1096"/>
    </location>
</feature>
<evidence type="ECO:0000259" key="13">
    <source>
        <dbReference type="PROSITE" id="PS51192"/>
    </source>
</evidence>
<name>A0A9W9K0C1_9EURO</name>
<comment type="catalytic activity">
    <reaction evidence="11">
        <text>ATP + H2O = ADP + phosphate + H(+)</text>
        <dbReference type="Rhea" id="RHEA:13065"/>
        <dbReference type="ChEBI" id="CHEBI:15377"/>
        <dbReference type="ChEBI" id="CHEBI:15378"/>
        <dbReference type="ChEBI" id="CHEBI:30616"/>
        <dbReference type="ChEBI" id="CHEBI:43474"/>
        <dbReference type="ChEBI" id="CHEBI:456216"/>
        <dbReference type="EC" id="3.6.4.13"/>
    </reaction>
</comment>
<feature type="compositionally biased region" description="Acidic residues" evidence="12">
    <location>
        <begin position="869"/>
        <end position="885"/>
    </location>
</feature>
<dbReference type="GO" id="GO:0003723">
    <property type="term" value="F:RNA binding"/>
    <property type="evidence" value="ECO:0007669"/>
    <property type="project" value="UniProtKB-KW"/>
</dbReference>
<dbReference type="PANTHER" id="PTHR18934:SF145">
    <property type="entry name" value="ATP-DEPENDENT RNA HELICASE DHX57-RELATED"/>
    <property type="match status" value="1"/>
</dbReference>
<dbReference type="InterPro" id="IPR011545">
    <property type="entry name" value="DEAD/DEAH_box_helicase_dom"/>
</dbReference>
<dbReference type="InterPro" id="IPR001650">
    <property type="entry name" value="Helicase_C-like"/>
</dbReference>
<evidence type="ECO:0000256" key="6">
    <source>
        <dbReference type="ARBA" id="ARBA00022801"/>
    </source>
</evidence>
<dbReference type="InterPro" id="IPR011709">
    <property type="entry name" value="DEAD-box_helicase_OB_fold"/>
</dbReference>
<dbReference type="GO" id="GO:0005524">
    <property type="term" value="F:ATP binding"/>
    <property type="evidence" value="ECO:0007669"/>
    <property type="project" value="UniProtKB-KW"/>
</dbReference>
<evidence type="ECO:0000256" key="4">
    <source>
        <dbReference type="ARBA" id="ARBA00022640"/>
    </source>
</evidence>